<dbReference type="EMBL" id="JBAKAR010000003">
    <property type="protein sequence ID" value="MEL0612845.1"/>
    <property type="molecule type" value="Genomic_DNA"/>
</dbReference>
<name>A0ABU9G3I3_9GAMM</name>
<evidence type="ECO:0000256" key="1">
    <source>
        <dbReference type="SAM" id="Phobius"/>
    </source>
</evidence>
<keyword evidence="1" id="KW-0472">Membrane</keyword>
<comment type="caution">
    <text evidence="2">The sequence shown here is derived from an EMBL/GenBank/DDBJ whole genome shotgun (WGS) entry which is preliminary data.</text>
</comment>
<keyword evidence="3" id="KW-1185">Reference proteome</keyword>
<evidence type="ECO:0000313" key="3">
    <source>
        <dbReference type="Proteomes" id="UP001379949"/>
    </source>
</evidence>
<reference evidence="2 3" key="1">
    <citation type="submission" date="2024-02" db="EMBL/GenBank/DDBJ databases">
        <title>Bacteria isolated from the canopy kelp, Nereocystis luetkeana.</title>
        <authorList>
            <person name="Pfister C.A."/>
            <person name="Younker I.T."/>
            <person name="Light S.H."/>
        </authorList>
    </citation>
    <scope>NUCLEOTIDE SEQUENCE [LARGE SCALE GENOMIC DNA]</scope>
    <source>
        <strain evidence="2 3">TI.4.07</strain>
    </source>
</reference>
<gene>
    <name evidence="2" type="ORF">V6242_06780</name>
</gene>
<dbReference type="Proteomes" id="UP001379949">
    <property type="component" value="Unassembled WGS sequence"/>
</dbReference>
<dbReference type="RefSeq" id="WP_341566746.1">
    <property type="nucleotide sequence ID" value="NZ_JBAKAR010000003.1"/>
</dbReference>
<sequence length="159" mass="17256">MQRIKHRMQSKIWVRGVVASLLVTQLSACGTLLYPERRGQTTGTIDVGVALLDAVGLLFFFVPGVVAFGVDFVTGGIYLPGGRVATLTPEERQRVTRGKDAIDVAAFKQVLAERDDLALPAIVSSDRLKAVSMSSQEAMMNALHNMAPNQQLALAKVYR</sequence>
<proteinExistence type="predicted"/>
<accession>A0ABU9G3I3</accession>
<feature type="transmembrane region" description="Helical" evidence="1">
    <location>
        <begin position="12"/>
        <end position="34"/>
    </location>
</feature>
<protein>
    <submittedName>
        <fullName evidence="2">Uncharacterized protein</fullName>
    </submittedName>
</protein>
<feature type="transmembrane region" description="Helical" evidence="1">
    <location>
        <begin position="54"/>
        <end position="79"/>
    </location>
</feature>
<keyword evidence="1" id="KW-0812">Transmembrane</keyword>
<keyword evidence="1" id="KW-1133">Transmembrane helix</keyword>
<organism evidence="2 3">
    <name type="scientific">Marinomonas arenicola</name>
    <dbReference type="NCBI Taxonomy" id="569601"/>
    <lineage>
        <taxon>Bacteria</taxon>
        <taxon>Pseudomonadati</taxon>
        <taxon>Pseudomonadota</taxon>
        <taxon>Gammaproteobacteria</taxon>
        <taxon>Oceanospirillales</taxon>
        <taxon>Oceanospirillaceae</taxon>
        <taxon>Marinomonas</taxon>
    </lineage>
</organism>
<evidence type="ECO:0000313" key="2">
    <source>
        <dbReference type="EMBL" id="MEL0612845.1"/>
    </source>
</evidence>